<dbReference type="InterPro" id="IPR032350">
    <property type="entry name" value="Nbr1_FW"/>
</dbReference>
<sequence length="719" mass="79259">LCKAYHPSSGRELMEDGMPCIMSALQTTESSTLAKRVTMGKAFLHVWHILNDGTLTWTNVELRHTWSSPGLEPDELSVKCPSVAPGQEAQVAIKFKTPKIVGAFISYWHLFYQADSHWHQFGHYISVSGYSKLPKQDVTKKSKQETIATAKESIRKDYNSTTGSHNRKLSTICKKETDKENYIAPSTCIVGEDSTVCEFQKQVTKSLEASLASAQIAAEMAREAAKAALRQACSIRESEKFLIEDGNTTNGLDKLDKLNDSVAEAFEGIQTLNVVDSSSDTEANNDTNEESFPEFVMVEKINCVLKDDMSTQSEQLDQVEAGVIATKEINEMTDAKDNNNTKADLQVENKEIQDAEVTSRDDGVANCQAKEYVYEQNTEPQRPFNYHKIDPAMNYPVFPSRVPGSLYPPGQQIPGPLFTPPQQIPHHHAPHGFPVFPPQNSTAHPLVFPPGVDYYMTSKMNTPVHHYPQIPTYPPMPGSSHHIPLISTGLAQPTAQSTMLPPPQITPPQMNPVPITHLFCDISTTSLGMPAGYENPSGQATTKFVSKKEQKIGNVVTTPVELVKQSTENSLSSENTVTEASEQQNAFSVSKDVSAEQKNTIPEQKDPVAEQKEKHEPAEGRRRADEGIEILPQSLVHGAINVAASAYSTAWNAFSNLRQKDGDAVEFDPVFENNMALLVEMGFNNLERNALLLKRFNNDVSQVIGVICASGGADHFNID</sequence>
<feature type="non-terminal residue" evidence="3">
    <location>
        <position position="1"/>
    </location>
</feature>
<evidence type="ECO:0000313" key="3">
    <source>
        <dbReference type="EMBL" id="JAS49566.1"/>
    </source>
</evidence>
<dbReference type="InterPro" id="IPR009060">
    <property type="entry name" value="UBA-like_sf"/>
</dbReference>
<dbReference type="EMBL" id="GECZ01012661">
    <property type="protein sequence ID" value="JAS57108.1"/>
    <property type="molecule type" value="Transcribed_RNA"/>
</dbReference>
<dbReference type="AlphaFoldDB" id="A0A1B6FH74"/>
<evidence type="ECO:0000256" key="1">
    <source>
        <dbReference type="SAM" id="MobiDB-lite"/>
    </source>
</evidence>
<dbReference type="Pfam" id="PF16158">
    <property type="entry name" value="N_BRCA1_IG"/>
    <property type="match status" value="1"/>
</dbReference>
<evidence type="ECO:0000259" key="2">
    <source>
        <dbReference type="Pfam" id="PF16158"/>
    </source>
</evidence>
<feature type="domain" description="Nbr1 FW" evidence="2">
    <location>
        <begin position="36"/>
        <end position="127"/>
    </location>
</feature>
<dbReference type="InterPro" id="IPR013783">
    <property type="entry name" value="Ig-like_fold"/>
</dbReference>
<dbReference type="CDD" id="cd14947">
    <property type="entry name" value="NBR1_like"/>
    <property type="match status" value="1"/>
</dbReference>
<organism evidence="3">
    <name type="scientific">Cuerna arida</name>
    <dbReference type="NCBI Taxonomy" id="1464854"/>
    <lineage>
        <taxon>Eukaryota</taxon>
        <taxon>Metazoa</taxon>
        <taxon>Ecdysozoa</taxon>
        <taxon>Arthropoda</taxon>
        <taxon>Hexapoda</taxon>
        <taxon>Insecta</taxon>
        <taxon>Pterygota</taxon>
        <taxon>Neoptera</taxon>
        <taxon>Paraneoptera</taxon>
        <taxon>Hemiptera</taxon>
        <taxon>Auchenorrhyncha</taxon>
        <taxon>Membracoidea</taxon>
        <taxon>Cicadellidae</taxon>
        <taxon>Cicadellinae</taxon>
        <taxon>Proconiini</taxon>
        <taxon>Cuerna</taxon>
    </lineage>
</organism>
<gene>
    <name evidence="4" type="ORF">g.42408</name>
    <name evidence="3" type="ORF">g.42414</name>
</gene>
<name>A0A1B6FH74_9HEMI</name>
<evidence type="ECO:0000313" key="4">
    <source>
        <dbReference type="EMBL" id="JAS57108.1"/>
    </source>
</evidence>
<accession>A0A1B6FH74</accession>
<dbReference type="Gene3D" id="2.60.40.10">
    <property type="entry name" value="Immunoglobulins"/>
    <property type="match status" value="1"/>
</dbReference>
<proteinExistence type="predicted"/>
<feature type="region of interest" description="Disordered" evidence="1">
    <location>
        <begin position="566"/>
        <end position="624"/>
    </location>
</feature>
<dbReference type="Gene3D" id="1.10.8.10">
    <property type="entry name" value="DNA helicase RuvA subunit, C-terminal domain"/>
    <property type="match status" value="1"/>
</dbReference>
<feature type="compositionally biased region" description="Basic and acidic residues" evidence="1">
    <location>
        <begin position="603"/>
        <end position="624"/>
    </location>
</feature>
<reference evidence="3" key="1">
    <citation type="submission" date="2015-11" db="EMBL/GenBank/DDBJ databases">
        <title>De novo transcriptome assembly of four potential Pierce s Disease insect vectors from Arizona vineyards.</title>
        <authorList>
            <person name="Tassone E.E."/>
        </authorList>
    </citation>
    <scope>NUCLEOTIDE SEQUENCE</scope>
</reference>
<feature type="compositionally biased region" description="Polar residues" evidence="1">
    <location>
        <begin position="566"/>
        <end position="588"/>
    </location>
</feature>
<dbReference type="SUPFAM" id="SSF46934">
    <property type="entry name" value="UBA-like"/>
    <property type="match status" value="1"/>
</dbReference>
<protein>
    <recommendedName>
        <fullName evidence="2">Nbr1 FW domain-containing protein</fullName>
    </recommendedName>
</protein>
<dbReference type="EMBL" id="GECZ01020203">
    <property type="protein sequence ID" value="JAS49566.1"/>
    <property type="molecule type" value="Transcribed_RNA"/>
</dbReference>